<evidence type="ECO:0000256" key="3">
    <source>
        <dbReference type="SAM" id="MobiDB-lite"/>
    </source>
</evidence>
<sequence length="472" mass="50400">MAVVGTEESTFKKSSALTDEEKEYLKLAKKLRDVLKLEERANGGEKLETLQQEKVASKGAMLKEVVALADIADLLPREVVEKIGQKREQDQIKREQRAVREDGPPPSPAAGPEASTELVGIAGHVMAAGGDALGAVGQARTLSVTGPQQIALGADKLMSAMVTFAGHTGAVWDIDVCEASPAGPCRLVSGSADGRVNFWNADTKKRGLPDGVTSGRPLPASFADVEANVCESLFCGPSEWMSPDFLKALTSFAFSRSSFDVRWSSVAARARVAQFVDSANGGPRVQQRARAPRKAINHPGNAALAVRLLPWLSKISSRWPTPCNRCEPGSANSKWKCLLAPRHSVGTVAAPTSSMEHGGIVRVLRWCPFDDLQDGAAGRRFASASEKLGSTPAMICVWRVGNRGAPEKVLQLDQLPTKANDLRRPRRGPARLILAASASAASLTTQGLYDSSPVHLGGSLRQDRSIEMKNAT</sequence>
<evidence type="ECO:0000313" key="5">
    <source>
        <dbReference type="Proteomes" id="UP001189429"/>
    </source>
</evidence>
<evidence type="ECO:0008006" key="6">
    <source>
        <dbReference type="Google" id="ProtNLM"/>
    </source>
</evidence>
<dbReference type="Pfam" id="PF00400">
    <property type="entry name" value="WD40"/>
    <property type="match status" value="1"/>
</dbReference>
<dbReference type="InterPro" id="IPR036322">
    <property type="entry name" value="WD40_repeat_dom_sf"/>
</dbReference>
<accession>A0ABN9UZ12</accession>
<dbReference type="PROSITE" id="PS00678">
    <property type="entry name" value="WD_REPEATS_1"/>
    <property type="match status" value="1"/>
</dbReference>
<dbReference type="SUPFAM" id="SSF50978">
    <property type="entry name" value="WD40 repeat-like"/>
    <property type="match status" value="1"/>
</dbReference>
<dbReference type="EMBL" id="CAUYUJ010016316">
    <property type="protein sequence ID" value="CAK0863918.1"/>
    <property type="molecule type" value="Genomic_DNA"/>
</dbReference>
<keyword evidence="5" id="KW-1185">Reference proteome</keyword>
<evidence type="ECO:0000256" key="1">
    <source>
        <dbReference type="ARBA" id="ARBA00022574"/>
    </source>
</evidence>
<organism evidence="4 5">
    <name type="scientific">Prorocentrum cordatum</name>
    <dbReference type="NCBI Taxonomy" id="2364126"/>
    <lineage>
        <taxon>Eukaryota</taxon>
        <taxon>Sar</taxon>
        <taxon>Alveolata</taxon>
        <taxon>Dinophyceae</taxon>
        <taxon>Prorocentrales</taxon>
        <taxon>Prorocentraceae</taxon>
        <taxon>Prorocentrum</taxon>
    </lineage>
</organism>
<protein>
    <recommendedName>
        <fullName evidence="6">Peroxin-7</fullName>
    </recommendedName>
</protein>
<feature type="compositionally biased region" description="Basic and acidic residues" evidence="3">
    <location>
        <begin position="85"/>
        <end position="103"/>
    </location>
</feature>
<evidence type="ECO:0000313" key="4">
    <source>
        <dbReference type="EMBL" id="CAK0863918.1"/>
    </source>
</evidence>
<dbReference type="InterPro" id="IPR001680">
    <property type="entry name" value="WD40_rpt"/>
</dbReference>
<gene>
    <name evidence="4" type="ORF">PCOR1329_LOCUS51938</name>
</gene>
<dbReference type="Proteomes" id="UP001189429">
    <property type="component" value="Unassembled WGS sequence"/>
</dbReference>
<reference evidence="4" key="1">
    <citation type="submission" date="2023-10" db="EMBL/GenBank/DDBJ databases">
        <authorList>
            <person name="Chen Y."/>
            <person name="Shah S."/>
            <person name="Dougan E. K."/>
            <person name="Thang M."/>
            <person name="Chan C."/>
        </authorList>
    </citation>
    <scope>NUCLEOTIDE SEQUENCE [LARGE SCALE GENOMIC DNA]</scope>
</reference>
<dbReference type="InterPro" id="IPR015943">
    <property type="entry name" value="WD40/YVTN_repeat-like_dom_sf"/>
</dbReference>
<comment type="caution">
    <text evidence="4">The sequence shown here is derived from an EMBL/GenBank/DDBJ whole genome shotgun (WGS) entry which is preliminary data.</text>
</comment>
<name>A0ABN9UZ12_9DINO</name>
<keyword evidence="2" id="KW-0677">Repeat</keyword>
<dbReference type="Gene3D" id="2.130.10.10">
    <property type="entry name" value="YVTN repeat-like/Quinoprotein amine dehydrogenase"/>
    <property type="match status" value="1"/>
</dbReference>
<proteinExistence type="predicted"/>
<feature type="region of interest" description="Disordered" evidence="3">
    <location>
        <begin position="85"/>
        <end position="114"/>
    </location>
</feature>
<keyword evidence="1" id="KW-0853">WD repeat</keyword>
<evidence type="ECO:0000256" key="2">
    <source>
        <dbReference type="ARBA" id="ARBA00022737"/>
    </source>
</evidence>
<dbReference type="InterPro" id="IPR019775">
    <property type="entry name" value="WD40_repeat_CS"/>
</dbReference>
<dbReference type="SMART" id="SM00320">
    <property type="entry name" value="WD40"/>
    <property type="match status" value="2"/>
</dbReference>